<comment type="caution">
    <text evidence="2">The sequence shown here is derived from an EMBL/GenBank/DDBJ whole genome shotgun (WGS) entry which is preliminary data.</text>
</comment>
<dbReference type="RefSeq" id="WP_194213023.1">
    <property type="nucleotide sequence ID" value="NZ_CP061205.1"/>
</dbReference>
<dbReference type="Proteomes" id="UP001595444">
    <property type="component" value="Unassembled WGS sequence"/>
</dbReference>
<reference evidence="3" key="1">
    <citation type="journal article" date="2019" name="Int. J. Syst. Evol. Microbiol.">
        <title>The Global Catalogue of Microorganisms (GCM) 10K type strain sequencing project: providing services to taxonomists for standard genome sequencing and annotation.</title>
        <authorList>
            <consortium name="The Broad Institute Genomics Platform"/>
            <consortium name="The Broad Institute Genome Sequencing Center for Infectious Disease"/>
            <person name="Wu L."/>
            <person name="Ma J."/>
        </authorList>
    </citation>
    <scope>NUCLEOTIDE SEQUENCE [LARGE SCALE GENOMIC DNA]</scope>
    <source>
        <strain evidence="3">KCTC 62164</strain>
    </source>
</reference>
<keyword evidence="3" id="KW-1185">Reference proteome</keyword>
<sequence length="633" mass="68595">MMKADKNAGGRGNPASRRVVSNDKGTVSKVVAKSEAPSLSALITRRHVLLSGLAAVAVASVAGMRSRAALGAITPEPDFGSYKQQVLIRWGDPLWSTAPAVELTALKPQDAAQRFGYNNDFITFLPLPYGSTSSDHGLLVANHEYPVPHLMFKGVTRDSVPQALTDEQVATTLESVGLSVVEIKRGDAGWAIVEDSKFNRRVTGTTPIKFSGPAAGHLKMQTSADLSGHTVLGTHDNCNGGVTPWGTVLSGEEGSQDFLGGDISSAPDYDLLMRYHYDDSTPTGKYGWPGYDKRFDIATEPNEPNRFEWVVELDPYDPAAVPVKRTALGRFAHEGAHCTLAPDGRVVVYMGDDWEFEYCYRFVTDRAYNPDNRIANKDLLDEGVLSVACFSEDGTVLWKSLVYGKGPLTAANGFADQGDVLIQTRRAADLLGATPMDSPEGYMPDPSTGKVYITLSGNEDRAEATVNAANPRAMNKSGHLLELTPPDSGAGPDHAATMFEWQVRLLCDEDTMKASGFHPATKTNGYFYAPDNINFDPEGAMWICSDGPNVRGEDGLWKMETRGENAWLSQLFFLSPQGAECCGPAFTPDGKTMFVAIQHPGQDSASIKDAITRWPDFVDGEPPRPSVIAVMWE</sequence>
<feature type="region of interest" description="Disordered" evidence="1">
    <location>
        <begin position="1"/>
        <end position="22"/>
    </location>
</feature>
<name>A0ABV7D8F5_9PROT</name>
<dbReference type="SUPFAM" id="SSF63829">
    <property type="entry name" value="Calcium-dependent phosphotriesterase"/>
    <property type="match status" value="1"/>
</dbReference>
<dbReference type="PANTHER" id="PTHR35399:SF2">
    <property type="entry name" value="DUF839 DOMAIN-CONTAINING PROTEIN"/>
    <property type="match status" value="1"/>
</dbReference>
<dbReference type="Pfam" id="PF05787">
    <property type="entry name" value="PhoX"/>
    <property type="match status" value="1"/>
</dbReference>
<gene>
    <name evidence="2" type="ORF">ACFOKA_14670</name>
</gene>
<dbReference type="EMBL" id="JBHRSL010000010">
    <property type="protein sequence ID" value="MFC3053155.1"/>
    <property type="molecule type" value="Genomic_DNA"/>
</dbReference>
<evidence type="ECO:0000256" key="1">
    <source>
        <dbReference type="SAM" id="MobiDB-lite"/>
    </source>
</evidence>
<evidence type="ECO:0000313" key="2">
    <source>
        <dbReference type="EMBL" id="MFC3053155.1"/>
    </source>
</evidence>
<accession>A0ABV7D8F5</accession>
<proteinExistence type="predicted"/>
<dbReference type="InterPro" id="IPR008557">
    <property type="entry name" value="PhoX"/>
</dbReference>
<dbReference type="PANTHER" id="PTHR35399">
    <property type="entry name" value="SLR8030 PROTEIN"/>
    <property type="match status" value="1"/>
</dbReference>
<protein>
    <submittedName>
        <fullName evidence="2">PhoX family protein</fullName>
    </submittedName>
</protein>
<organism evidence="2 3">
    <name type="scientific">Kordiimonas pumila</name>
    <dbReference type="NCBI Taxonomy" id="2161677"/>
    <lineage>
        <taxon>Bacteria</taxon>
        <taxon>Pseudomonadati</taxon>
        <taxon>Pseudomonadota</taxon>
        <taxon>Alphaproteobacteria</taxon>
        <taxon>Kordiimonadales</taxon>
        <taxon>Kordiimonadaceae</taxon>
        <taxon>Kordiimonas</taxon>
    </lineage>
</organism>
<evidence type="ECO:0000313" key="3">
    <source>
        <dbReference type="Proteomes" id="UP001595444"/>
    </source>
</evidence>